<dbReference type="EMBL" id="CAICTM010003166">
    <property type="protein sequence ID" value="CAB9530991.1"/>
    <property type="molecule type" value="Genomic_DNA"/>
</dbReference>
<proteinExistence type="predicted"/>
<feature type="region of interest" description="Disordered" evidence="1">
    <location>
        <begin position="1"/>
        <end position="68"/>
    </location>
</feature>
<keyword evidence="3" id="KW-1185">Reference proteome</keyword>
<gene>
    <name evidence="2" type="ORF">SEMRO_3168_G344690.1</name>
</gene>
<accession>A0A9N8F178</accession>
<evidence type="ECO:0000313" key="2">
    <source>
        <dbReference type="EMBL" id="CAB9530991.1"/>
    </source>
</evidence>
<dbReference type="Proteomes" id="UP001153069">
    <property type="component" value="Unassembled WGS sequence"/>
</dbReference>
<dbReference type="AlphaFoldDB" id="A0A9N8F178"/>
<organism evidence="2 3">
    <name type="scientific">Seminavis robusta</name>
    <dbReference type="NCBI Taxonomy" id="568900"/>
    <lineage>
        <taxon>Eukaryota</taxon>
        <taxon>Sar</taxon>
        <taxon>Stramenopiles</taxon>
        <taxon>Ochrophyta</taxon>
        <taxon>Bacillariophyta</taxon>
        <taxon>Bacillariophyceae</taxon>
        <taxon>Bacillariophycidae</taxon>
        <taxon>Naviculales</taxon>
        <taxon>Naviculaceae</taxon>
        <taxon>Seminavis</taxon>
    </lineage>
</organism>
<reference evidence="2" key="1">
    <citation type="submission" date="2020-06" db="EMBL/GenBank/DDBJ databases">
        <authorList>
            <consortium name="Plant Systems Biology data submission"/>
        </authorList>
    </citation>
    <scope>NUCLEOTIDE SEQUENCE</scope>
    <source>
        <strain evidence="2">D6</strain>
    </source>
</reference>
<protein>
    <submittedName>
        <fullName evidence="2">Uncharacterized protein</fullName>
    </submittedName>
</protein>
<feature type="region of interest" description="Disordered" evidence="1">
    <location>
        <begin position="204"/>
        <end position="264"/>
    </location>
</feature>
<feature type="compositionally biased region" description="Basic and acidic residues" evidence="1">
    <location>
        <begin position="29"/>
        <end position="44"/>
    </location>
</feature>
<comment type="caution">
    <text evidence="2">The sequence shown here is derived from an EMBL/GenBank/DDBJ whole genome shotgun (WGS) entry which is preliminary data.</text>
</comment>
<name>A0A9N8F178_9STRA</name>
<evidence type="ECO:0000256" key="1">
    <source>
        <dbReference type="SAM" id="MobiDB-lite"/>
    </source>
</evidence>
<sequence length="264" mass="29163">MADQSPSRNEDMDSHGSGAPPAEDTPAENGEKEHLNERRPETPRNSRPGRGMLFESNYAFPSGGDEKETEDFIQHVADEAANEVASTKVNLGGSCGKLNRLSGEFKKKIDDFCINHESKWTQEYSLNLFEKVYDSGKGMLSRGDSFGTVAKKLFGPYMKAYGKRDEAFENETKAMKTAAWNELLTQIPNDCIRARARQLDGLPTTSVGVDSVARMPSDSSSSGASRRRGRKRGNSDSRSDSEESFIPDDSSDKRRKTDKSGKTD</sequence>
<evidence type="ECO:0000313" key="3">
    <source>
        <dbReference type="Proteomes" id="UP001153069"/>
    </source>
</evidence>